<feature type="chain" id="PRO_5045844107" evidence="2">
    <location>
        <begin position="25"/>
        <end position="358"/>
    </location>
</feature>
<dbReference type="Proteomes" id="UP001285263">
    <property type="component" value="Unassembled WGS sequence"/>
</dbReference>
<comment type="caution">
    <text evidence="4">The sequence shown here is derived from an EMBL/GenBank/DDBJ whole genome shotgun (WGS) entry which is preliminary data.</text>
</comment>
<organism evidence="4 5">
    <name type="scientific">Roseateles agri</name>
    <dbReference type="NCBI Taxonomy" id="3098619"/>
    <lineage>
        <taxon>Bacteria</taxon>
        <taxon>Pseudomonadati</taxon>
        <taxon>Pseudomonadota</taxon>
        <taxon>Betaproteobacteria</taxon>
        <taxon>Burkholderiales</taxon>
        <taxon>Sphaerotilaceae</taxon>
        <taxon>Roseateles</taxon>
    </lineage>
</organism>
<dbReference type="CDD" id="cd19963">
    <property type="entry name" value="PBP1_BMP-like"/>
    <property type="match status" value="1"/>
</dbReference>
<dbReference type="EMBL" id="JAXCLA010000010">
    <property type="protein sequence ID" value="MDY0748256.1"/>
    <property type="molecule type" value="Genomic_DNA"/>
</dbReference>
<dbReference type="PANTHER" id="PTHR43208">
    <property type="entry name" value="ABC TRANSPORTER SUBSTRATE-BINDING PROTEIN"/>
    <property type="match status" value="1"/>
</dbReference>
<feature type="signal peptide" evidence="2">
    <location>
        <begin position="1"/>
        <end position="24"/>
    </location>
</feature>
<reference evidence="4 5" key="1">
    <citation type="submission" date="2023-11" db="EMBL/GenBank/DDBJ databases">
        <title>Paucibacter sp. nov., isolated from fresh soil in Korea.</title>
        <authorList>
            <person name="Le N.T.T."/>
        </authorList>
    </citation>
    <scope>NUCLEOTIDE SEQUENCE [LARGE SCALE GENOMIC DNA]</scope>
    <source>
        <strain evidence="4 5">R3-3</strain>
    </source>
</reference>
<name>A0ABU5DPK7_9BURK</name>
<dbReference type="InterPro" id="IPR003760">
    <property type="entry name" value="PnrA-like"/>
</dbReference>
<accession>A0ABU5DPK7</accession>
<evidence type="ECO:0000259" key="3">
    <source>
        <dbReference type="Pfam" id="PF02608"/>
    </source>
</evidence>
<dbReference type="Pfam" id="PF02608">
    <property type="entry name" value="Bmp"/>
    <property type="match status" value="1"/>
</dbReference>
<evidence type="ECO:0000256" key="2">
    <source>
        <dbReference type="SAM" id="SignalP"/>
    </source>
</evidence>
<evidence type="ECO:0000313" key="4">
    <source>
        <dbReference type="EMBL" id="MDY0748256.1"/>
    </source>
</evidence>
<sequence>MRRGFIIKALAAMALGAGLGGAHAAEPMKVAFVYLGPVGDSGWTFQHDLGRRELEAKLGSKITVRTVPSVNEGPDSERVIRELSADGNKLIFAVSFGYMQPALRVAAENPDKFYTTASGYLTAPNVGGYNAKWHEGGYLAGIIAAKTTKSNVLGFVGALPVPDVVWDLNAFTLGARSINPKIQVRTVFVNSWYDPPREREAAVTLMNAGADVLTHFTDTPAVVTAAEERGVPSISFHSDMRKFAPKHYLTGITHQWGSYYTQVTQEVMAGTWKGQLYFGGLKEGTIRMAPFGDSVPKDVRDFVNAKQQDIVSGKLKVFAGPIKDQKGVVRVAAGSSYPDADLGKMDWFVEGVVGGPGR</sequence>
<dbReference type="Gene3D" id="3.40.50.2300">
    <property type="match status" value="2"/>
</dbReference>
<protein>
    <submittedName>
        <fullName evidence="4">BMP family ABC transporter substrate-binding protein</fullName>
    </submittedName>
</protein>
<proteinExistence type="predicted"/>
<feature type="domain" description="ABC transporter substrate-binding protein PnrA-like" evidence="3">
    <location>
        <begin position="29"/>
        <end position="314"/>
    </location>
</feature>
<evidence type="ECO:0000313" key="5">
    <source>
        <dbReference type="Proteomes" id="UP001285263"/>
    </source>
</evidence>
<gene>
    <name evidence="4" type="ORF">SNE35_27410</name>
</gene>
<dbReference type="InterPro" id="IPR052910">
    <property type="entry name" value="ABC-Purine-Binding"/>
</dbReference>
<dbReference type="RefSeq" id="WP_320426228.1">
    <property type="nucleotide sequence ID" value="NZ_JAXCLA010000010.1"/>
</dbReference>
<keyword evidence="5" id="KW-1185">Reference proteome</keyword>
<dbReference type="PANTHER" id="PTHR43208:SF1">
    <property type="entry name" value="ABC TRANSPORTER SUBSTRATE-BINDING PROTEIN"/>
    <property type="match status" value="1"/>
</dbReference>
<keyword evidence="1 2" id="KW-0732">Signal</keyword>
<evidence type="ECO:0000256" key="1">
    <source>
        <dbReference type="ARBA" id="ARBA00022729"/>
    </source>
</evidence>